<evidence type="ECO:0000256" key="2">
    <source>
        <dbReference type="ARBA" id="ARBA00023015"/>
    </source>
</evidence>
<dbReference type="OrthoDB" id="8339333at2"/>
<evidence type="ECO:0000313" key="6">
    <source>
        <dbReference type="EMBL" id="RVU05768.1"/>
    </source>
</evidence>
<dbReference type="InterPro" id="IPR005119">
    <property type="entry name" value="LysR_subst-bd"/>
</dbReference>
<dbReference type="InterPro" id="IPR000847">
    <property type="entry name" value="LysR_HTH_N"/>
</dbReference>
<dbReference type="PANTHER" id="PTHR30118">
    <property type="entry name" value="HTH-TYPE TRANSCRIPTIONAL REGULATOR LEUO-RELATED"/>
    <property type="match status" value="1"/>
</dbReference>
<reference evidence="6 7" key="1">
    <citation type="submission" date="2019-01" db="EMBL/GenBank/DDBJ databases">
        <authorList>
            <person name="Chen W.-M."/>
        </authorList>
    </citation>
    <scope>NUCLEOTIDE SEQUENCE [LARGE SCALE GENOMIC DNA]</scope>
    <source>
        <strain evidence="6 7">FSY-9</strain>
    </source>
</reference>
<dbReference type="PROSITE" id="PS50931">
    <property type="entry name" value="HTH_LYSR"/>
    <property type="match status" value="1"/>
</dbReference>
<evidence type="ECO:0000256" key="1">
    <source>
        <dbReference type="ARBA" id="ARBA00009437"/>
    </source>
</evidence>
<organism evidence="6 7">
    <name type="scientific">Novosphingobium umbonatum</name>
    <dbReference type="NCBI Taxonomy" id="1908524"/>
    <lineage>
        <taxon>Bacteria</taxon>
        <taxon>Pseudomonadati</taxon>
        <taxon>Pseudomonadota</taxon>
        <taxon>Alphaproteobacteria</taxon>
        <taxon>Sphingomonadales</taxon>
        <taxon>Sphingomonadaceae</taxon>
        <taxon>Novosphingobium</taxon>
    </lineage>
</organism>
<accession>A0A437N787</accession>
<dbReference type="GO" id="GO:0003677">
    <property type="term" value="F:DNA binding"/>
    <property type="evidence" value="ECO:0007669"/>
    <property type="project" value="UniProtKB-KW"/>
</dbReference>
<dbReference type="Pfam" id="PF03466">
    <property type="entry name" value="LysR_substrate"/>
    <property type="match status" value="1"/>
</dbReference>
<evidence type="ECO:0000256" key="4">
    <source>
        <dbReference type="ARBA" id="ARBA00023163"/>
    </source>
</evidence>
<sequence length="314" mass="34920">MRFKGLDLNLLQVLDILIDQRSVTRAAQLLHVSQPAISAALSRLRLHFEDPLLVQHGKSMVPTPFALRVQPAIKSILGDLEALANTPAHFDPATSTSHFKLMASDFILVAVLGDLLPQIEQEAPHIRFEIVPPNDQAIAMLERGDLDLSITPRDYISAKHPTVDFFRERHVVAGWSQNPLMDRAITMEDLASARFISVQIGHSAGSSFANRQLARHGITINHALTTTTFGIVPQLLVGTGRLAILHESLAIKAAQYLPIRHWPLPVAIPDMHEVIQYHRARINDPAMAWLVSRLTQWSARMEEKRGQLTSTQSA</sequence>
<dbReference type="Gene3D" id="1.10.10.10">
    <property type="entry name" value="Winged helix-like DNA-binding domain superfamily/Winged helix DNA-binding domain"/>
    <property type="match status" value="1"/>
</dbReference>
<protein>
    <submittedName>
        <fullName evidence="6">LysR family transcriptional regulator</fullName>
    </submittedName>
</protein>
<gene>
    <name evidence="6" type="ORF">EOE18_07230</name>
</gene>
<dbReference type="Gene3D" id="3.40.190.10">
    <property type="entry name" value="Periplasmic binding protein-like II"/>
    <property type="match status" value="2"/>
</dbReference>
<feature type="domain" description="HTH lysR-type" evidence="5">
    <location>
        <begin position="6"/>
        <end position="63"/>
    </location>
</feature>
<evidence type="ECO:0000259" key="5">
    <source>
        <dbReference type="PROSITE" id="PS50931"/>
    </source>
</evidence>
<evidence type="ECO:0000313" key="7">
    <source>
        <dbReference type="Proteomes" id="UP000282837"/>
    </source>
</evidence>
<dbReference type="PANTHER" id="PTHR30118:SF6">
    <property type="entry name" value="HTH-TYPE TRANSCRIPTIONAL REGULATOR LEUO"/>
    <property type="match status" value="1"/>
</dbReference>
<keyword evidence="4" id="KW-0804">Transcription</keyword>
<name>A0A437N787_9SPHN</name>
<dbReference type="InterPro" id="IPR036388">
    <property type="entry name" value="WH-like_DNA-bd_sf"/>
</dbReference>
<evidence type="ECO:0000256" key="3">
    <source>
        <dbReference type="ARBA" id="ARBA00023125"/>
    </source>
</evidence>
<dbReference type="GO" id="GO:0003700">
    <property type="term" value="F:DNA-binding transcription factor activity"/>
    <property type="evidence" value="ECO:0007669"/>
    <property type="project" value="InterPro"/>
</dbReference>
<keyword evidence="2" id="KW-0805">Transcription regulation</keyword>
<keyword evidence="3" id="KW-0238">DNA-binding</keyword>
<dbReference type="PRINTS" id="PR00039">
    <property type="entry name" value="HTHLYSR"/>
</dbReference>
<dbReference type="SUPFAM" id="SSF46785">
    <property type="entry name" value="Winged helix' DNA-binding domain"/>
    <property type="match status" value="1"/>
</dbReference>
<dbReference type="Proteomes" id="UP000282837">
    <property type="component" value="Unassembled WGS sequence"/>
</dbReference>
<keyword evidence="7" id="KW-1185">Reference proteome</keyword>
<comment type="similarity">
    <text evidence="1">Belongs to the LysR transcriptional regulatory family.</text>
</comment>
<dbReference type="SUPFAM" id="SSF53850">
    <property type="entry name" value="Periplasmic binding protein-like II"/>
    <property type="match status" value="1"/>
</dbReference>
<dbReference type="Pfam" id="PF00126">
    <property type="entry name" value="HTH_1"/>
    <property type="match status" value="1"/>
</dbReference>
<proteinExistence type="inferred from homology"/>
<dbReference type="InterPro" id="IPR050389">
    <property type="entry name" value="LysR-type_TF"/>
</dbReference>
<dbReference type="RefSeq" id="WP_127707724.1">
    <property type="nucleotide sequence ID" value="NZ_SACO01000004.1"/>
</dbReference>
<comment type="caution">
    <text evidence="6">The sequence shown here is derived from an EMBL/GenBank/DDBJ whole genome shotgun (WGS) entry which is preliminary data.</text>
</comment>
<dbReference type="InterPro" id="IPR036390">
    <property type="entry name" value="WH_DNA-bd_sf"/>
</dbReference>
<dbReference type="AlphaFoldDB" id="A0A437N787"/>
<dbReference type="EMBL" id="SACO01000004">
    <property type="protein sequence ID" value="RVU05768.1"/>
    <property type="molecule type" value="Genomic_DNA"/>
</dbReference>